<evidence type="ECO:0000256" key="1">
    <source>
        <dbReference type="SAM" id="MobiDB-lite"/>
    </source>
</evidence>
<dbReference type="Gene3D" id="2.160.20.10">
    <property type="entry name" value="Single-stranded right-handed beta-helix, Pectin lyase-like"/>
    <property type="match status" value="1"/>
</dbReference>
<dbReference type="InterPro" id="IPR039448">
    <property type="entry name" value="Beta_helix"/>
</dbReference>
<dbReference type="InterPro" id="IPR059226">
    <property type="entry name" value="Choice_anch_Q_dom"/>
</dbReference>
<feature type="region of interest" description="Disordered" evidence="1">
    <location>
        <begin position="497"/>
        <end position="518"/>
    </location>
</feature>
<dbReference type="PROSITE" id="PS51318">
    <property type="entry name" value="TAT"/>
    <property type="match status" value="1"/>
</dbReference>
<organism evidence="4">
    <name type="scientific">freshwater metagenome</name>
    <dbReference type="NCBI Taxonomy" id="449393"/>
    <lineage>
        <taxon>unclassified sequences</taxon>
        <taxon>metagenomes</taxon>
        <taxon>ecological metagenomes</taxon>
    </lineage>
</organism>
<dbReference type="SUPFAM" id="SSF51126">
    <property type="entry name" value="Pectin lyase-like"/>
    <property type="match status" value="1"/>
</dbReference>
<evidence type="ECO:0000259" key="3">
    <source>
        <dbReference type="Pfam" id="PF13229"/>
    </source>
</evidence>
<dbReference type="InterPro" id="IPR006311">
    <property type="entry name" value="TAT_signal"/>
</dbReference>
<evidence type="ECO:0000256" key="2">
    <source>
        <dbReference type="SAM" id="Phobius"/>
    </source>
</evidence>
<name>A0A6J6D8Q3_9ZZZZ</name>
<gene>
    <name evidence="4" type="ORF">UFOPK1603_00465</name>
</gene>
<sequence length="518" mass="50401">MSKHDASQMNRAARRSLTRKGGALGSAGLLAGGATTALFAAFALPASATTLTVDTTADGVAVAGDCTNGTAGDCSLRDALAASVDGDTVTFDASVTGTIALTQGELKVLTAVNLVGPGASTLTVDAGGSSRVFYVYASPPAGDVSISGLTITGGVTQSYGGGIYFHWNGNTTVDSVVVTGNSASSGGGIAFDHSGTASVLNSTIQSNTAAGGAGGGVHMSGSGSGVISNSTIASNAADTGGGIYVYGGAGGSGTQSVTISGTTFEANAATTVNGDGAIQVYGGVSVTIENSTLSNNTGGSNGAGAASIENAQIFNSTFANNTGGLTGGLLLKPSPYISSELTLTQTTVSGNSATTQSPQGNYDAGGGVSTRGEGEVNLHGSIVSGNTSTDPGGNDLAFDLGVGTGGHFHSYNSMIGAVSGRNVEAGTANLYSSSPGLDALADNGGATQTMALQSSSPAIDAGPNPVDTFVGNGFDQRGNPFVRVFNGVADMGAFEAQPEPVPTTTTAGTNPVVPQFTG</sequence>
<dbReference type="PANTHER" id="PTHR11319">
    <property type="entry name" value="G PROTEIN-COUPLED RECEPTOR-RELATED"/>
    <property type="match status" value="1"/>
</dbReference>
<dbReference type="NCBIfam" id="NF041518">
    <property type="entry name" value="choice_anch_Q"/>
    <property type="match status" value="1"/>
</dbReference>
<keyword evidence="2" id="KW-1133">Transmembrane helix</keyword>
<reference evidence="4" key="1">
    <citation type="submission" date="2020-05" db="EMBL/GenBank/DDBJ databases">
        <authorList>
            <person name="Chiriac C."/>
            <person name="Salcher M."/>
            <person name="Ghai R."/>
            <person name="Kavagutti S V."/>
        </authorList>
    </citation>
    <scope>NUCLEOTIDE SEQUENCE</scope>
</reference>
<evidence type="ECO:0000313" key="4">
    <source>
        <dbReference type="EMBL" id="CAB4559684.1"/>
    </source>
</evidence>
<keyword evidence="2" id="KW-0812">Transmembrane</keyword>
<feature type="transmembrane region" description="Helical" evidence="2">
    <location>
        <begin position="21"/>
        <end position="44"/>
    </location>
</feature>
<dbReference type="Pfam" id="PF13229">
    <property type="entry name" value="Beta_helix"/>
    <property type="match status" value="1"/>
</dbReference>
<dbReference type="SMART" id="SM00710">
    <property type="entry name" value="PbH1"/>
    <property type="match status" value="8"/>
</dbReference>
<dbReference type="AlphaFoldDB" id="A0A6J6D8Q3"/>
<keyword evidence="2" id="KW-0472">Membrane</keyword>
<accession>A0A6J6D8Q3</accession>
<dbReference type="InterPro" id="IPR006626">
    <property type="entry name" value="PbH1"/>
</dbReference>
<dbReference type="EMBL" id="CAEZTG010000029">
    <property type="protein sequence ID" value="CAB4559684.1"/>
    <property type="molecule type" value="Genomic_DNA"/>
</dbReference>
<protein>
    <submittedName>
        <fullName evidence="4">Unannotated protein</fullName>
    </submittedName>
</protein>
<dbReference type="InterPro" id="IPR011050">
    <property type="entry name" value="Pectin_lyase_fold/virulence"/>
</dbReference>
<dbReference type="InterPro" id="IPR012334">
    <property type="entry name" value="Pectin_lyas_fold"/>
</dbReference>
<dbReference type="PANTHER" id="PTHR11319:SF35">
    <property type="entry name" value="OUTER MEMBRANE PROTEIN PMPC-RELATED"/>
    <property type="match status" value="1"/>
</dbReference>
<feature type="domain" description="Right handed beta helix" evidence="3">
    <location>
        <begin position="216"/>
        <end position="387"/>
    </location>
</feature>
<proteinExistence type="predicted"/>